<sequence>MANFSCHNSTQQHAATQNRQALSKQNKADRSRRACKAMAHKMSTAKTHWMSTDFLIFTPDRTFTSNRDILHTPSATIEKLMTT</sequence>
<feature type="region of interest" description="Disordered" evidence="1">
    <location>
        <begin position="1"/>
        <end position="39"/>
    </location>
</feature>
<reference evidence="2" key="1">
    <citation type="submission" date="2020-10" db="EMBL/GenBank/DDBJ databases">
        <authorList>
            <person name="Gilroy R."/>
        </authorList>
    </citation>
    <scope>NUCLEOTIDE SEQUENCE</scope>
    <source>
        <strain evidence="2">B2-16538</strain>
    </source>
</reference>
<accession>A0A9D9NST5</accession>
<protein>
    <submittedName>
        <fullName evidence="2">Uncharacterized protein</fullName>
    </submittedName>
</protein>
<dbReference type="EMBL" id="JADILX010000094">
    <property type="protein sequence ID" value="MBO8486064.1"/>
    <property type="molecule type" value="Genomic_DNA"/>
</dbReference>
<dbReference type="AlphaFoldDB" id="A0A9D9NST5"/>
<comment type="caution">
    <text evidence="2">The sequence shown here is derived from an EMBL/GenBank/DDBJ whole genome shotgun (WGS) entry which is preliminary data.</text>
</comment>
<proteinExistence type="predicted"/>
<dbReference type="Proteomes" id="UP000823750">
    <property type="component" value="Unassembled WGS sequence"/>
</dbReference>
<reference evidence="2" key="2">
    <citation type="journal article" date="2021" name="PeerJ">
        <title>Extensive microbial diversity within the chicken gut microbiome revealed by metagenomics and culture.</title>
        <authorList>
            <person name="Gilroy R."/>
            <person name="Ravi A."/>
            <person name="Getino M."/>
            <person name="Pursley I."/>
            <person name="Horton D.L."/>
            <person name="Alikhan N.F."/>
            <person name="Baker D."/>
            <person name="Gharbi K."/>
            <person name="Hall N."/>
            <person name="Watson M."/>
            <person name="Adriaenssens E.M."/>
            <person name="Foster-Nyarko E."/>
            <person name="Jarju S."/>
            <person name="Secka A."/>
            <person name="Antonio M."/>
            <person name="Oren A."/>
            <person name="Chaudhuri R.R."/>
            <person name="La Ragione R."/>
            <person name="Hildebrand F."/>
            <person name="Pallen M.J."/>
        </authorList>
    </citation>
    <scope>NUCLEOTIDE SEQUENCE</scope>
    <source>
        <strain evidence="2">B2-16538</strain>
    </source>
</reference>
<gene>
    <name evidence="2" type="ORF">IAB78_06530</name>
</gene>
<evidence type="ECO:0000313" key="3">
    <source>
        <dbReference type="Proteomes" id="UP000823750"/>
    </source>
</evidence>
<evidence type="ECO:0000313" key="2">
    <source>
        <dbReference type="EMBL" id="MBO8486064.1"/>
    </source>
</evidence>
<evidence type="ECO:0000256" key="1">
    <source>
        <dbReference type="SAM" id="MobiDB-lite"/>
    </source>
</evidence>
<organism evidence="2 3">
    <name type="scientific">Candidatus Cryptobacteroides excrementavium</name>
    <dbReference type="NCBI Taxonomy" id="2840759"/>
    <lineage>
        <taxon>Bacteria</taxon>
        <taxon>Pseudomonadati</taxon>
        <taxon>Bacteroidota</taxon>
        <taxon>Bacteroidia</taxon>
        <taxon>Bacteroidales</taxon>
        <taxon>Candidatus Cryptobacteroides</taxon>
    </lineage>
</organism>
<feature type="compositionally biased region" description="Polar residues" evidence="1">
    <location>
        <begin position="1"/>
        <end position="25"/>
    </location>
</feature>
<name>A0A9D9NST5_9BACT</name>